<evidence type="ECO:0000256" key="1">
    <source>
        <dbReference type="ARBA" id="ARBA00009995"/>
    </source>
</evidence>
<dbReference type="Gene3D" id="3.40.50.2000">
    <property type="entry name" value="Glycogen Phosphorylase B"/>
    <property type="match status" value="1"/>
</dbReference>
<keyword evidence="2" id="KW-0808">Transferase</keyword>
<dbReference type="AlphaFoldDB" id="A0AAW2PSD1"/>
<reference evidence="2" key="2">
    <citation type="journal article" date="2024" name="Plant">
        <title>Genomic evolution and insights into agronomic trait innovations of Sesamum species.</title>
        <authorList>
            <person name="Miao H."/>
            <person name="Wang L."/>
            <person name="Qu L."/>
            <person name="Liu H."/>
            <person name="Sun Y."/>
            <person name="Le M."/>
            <person name="Wang Q."/>
            <person name="Wei S."/>
            <person name="Zheng Y."/>
            <person name="Lin W."/>
            <person name="Duan Y."/>
            <person name="Cao H."/>
            <person name="Xiong S."/>
            <person name="Wang X."/>
            <person name="Wei L."/>
            <person name="Li C."/>
            <person name="Ma Q."/>
            <person name="Ju M."/>
            <person name="Zhao R."/>
            <person name="Li G."/>
            <person name="Mu C."/>
            <person name="Tian Q."/>
            <person name="Mei H."/>
            <person name="Zhang T."/>
            <person name="Gao T."/>
            <person name="Zhang H."/>
        </authorList>
    </citation>
    <scope>NUCLEOTIDE SEQUENCE</scope>
    <source>
        <strain evidence="2">G01</strain>
    </source>
</reference>
<sequence length="231" mass="25594">MPLSQLCWPLRLRPPSSPTPSPSPTLIRRITLSNSNINLPVEMSHRETDMELPPHILIFPVPLQGHVNSMLNLAELLCLSGLHVTILLSDYAHNRLLCHASFRSLFSRHSGFRVATISDGLPADHPRAGERIMDLAFSLKEIGGSQFRRLMESTDGLSDGGARRRVSCLIMDGLLSFIISVVEEMGIPYIYFRTIGACSFWANFCMQEIIDAGEVPLKGNLCRGTSIATNH</sequence>
<gene>
    <name evidence="2" type="ORF">Sangu_0772900</name>
</gene>
<reference evidence="2" key="1">
    <citation type="submission" date="2020-06" db="EMBL/GenBank/DDBJ databases">
        <authorList>
            <person name="Li T."/>
            <person name="Hu X."/>
            <person name="Zhang T."/>
            <person name="Song X."/>
            <person name="Zhang H."/>
            <person name="Dai N."/>
            <person name="Sheng W."/>
            <person name="Hou X."/>
            <person name="Wei L."/>
        </authorList>
    </citation>
    <scope>NUCLEOTIDE SEQUENCE</scope>
    <source>
        <strain evidence="2">G01</strain>
        <tissue evidence="2">Leaf</tissue>
    </source>
</reference>
<proteinExistence type="inferred from homology"/>
<dbReference type="GO" id="GO:0080044">
    <property type="term" value="F:quercetin 7-O-glucosyltransferase activity"/>
    <property type="evidence" value="ECO:0007669"/>
    <property type="project" value="TreeGrafter"/>
</dbReference>
<protein>
    <submittedName>
        <fullName evidence="2">7-deoxyloganetic acid glucosyl transferase</fullName>
    </submittedName>
</protein>
<dbReference type="GO" id="GO:0080043">
    <property type="term" value="F:quercetin 3-O-glucosyltransferase activity"/>
    <property type="evidence" value="ECO:0007669"/>
    <property type="project" value="TreeGrafter"/>
</dbReference>
<dbReference type="PANTHER" id="PTHR11926">
    <property type="entry name" value="GLUCOSYL/GLUCURONOSYL TRANSFERASES"/>
    <property type="match status" value="1"/>
</dbReference>
<dbReference type="EMBL" id="JACGWK010000004">
    <property type="protein sequence ID" value="KAL0359235.1"/>
    <property type="molecule type" value="Genomic_DNA"/>
</dbReference>
<organism evidence="2">
    <name type="scientific">Sesamum angustifolium</name>
    <dbReference type="NCBI Taxonomy" id="2727405"/>
    <lineage>
        <taxon>Eukaryota</taxon>
        <taxon>Viridiplantae</taxon>
        <taxon>Streptophyta</taxon>
        <taxon>Embryophyta</taxon>
        <taxon>Tracheophyta</taxon>
        <taxon>Spermatophyta</taxon>
        <taxon>Magnoliopsida</taxon>
        <taxon>eudicotyledons</taxon>
        <taxon>Gunneridae</taxon>
        <taxon>Pentapetalae</taxon>
        <taxon>asterids</taxon>
        <taxon>lamiids</taxon>
        <taxon>Lamiales</taxon>
        <taxon>Pedaliaceae</taxon>
        <taxon>Sesamum</taxon>
    </lineage>
</organism>
<dbReference type="PANTHER" id="PTHR11926:SF1392">
    <property type="entry name" value="GLYCOSYLTRANSFERASE"/>
    <property type="match status" value="1"/>
</dbReference>
<dbReference type="SUPFAM" id="SSF53756">
    <property type="entry name" value="UDP-Glycosyltransferase/glycogen phosphorylase"/>
    <property type="match status" value="1"/>
</dbReference>
<comment type="caution">
    <text evidence="2">The sequence shown here is derived from an EMBL/GenBank/DDBJ whole genome shotgun (WGS) entry which is preliminary data.</text>
</comment>
<accession>A0AAW2PSD1</accession>
<name>A0AAW2PSD1_9LAMI</name>
<evidence type="ECO:0000313" key="2">
    <source>
        <dbReference type="EMBL" id="KAL0359235.1"/>
    </source>
</evidence>
<comment type="similarity">
    <text evidence="1">Belongs to the UDP-glycosyltransferase family.</text>
</comment>